<evidence type="ECO:0000256" key="4">
    <source>
        <dbReference type="ARBA" id="ARBA00022989"/>
    </source>
</evidence>
<evidence type="ECO:0000256" key="2">
    <source>
        <dbReference type="ARBA" id="ARBA00007742"/>
    </source>
</evidence>
<accession>J3MIQ8</accession>
<dbReference type="eggNOG" id="KOG1638">
    <property type="taxonomic scope" value="Eukaryota"/>
</dbReference>
<keyword evidence="5 6" id="KW-0472">Membrane</keyword>
<evidence type="ECO:0000259" key="7">
    <source>
        <dbReference type="Pfam" id="PF02544"/>
    </source>
</evidence>
<organism evidence="8">
    <name type="scientific">Oryza brachyantha</name>
    <name type="common">malo sina</name>
    <dbReference type="NCBI Taxonomy" id="4533"/>
    <lineage>
        <taxon>Eukaryota</taxon>
        <taxon>Viridiplantae</taxon>
        <taxon>Streptophyta</taxon>
        <taxon>Embryophyta</taxon>
        <taxon>Tracheophyta</taxon>
        <taxon>Spermatophyta</taxon>
        <taxon>Magnoliopsida</taxon>
        <taxon>Liliopsida</taxon>
        <taxon>Poales</taxon>
        <taxon>Poaceae</taxon>
        <taxon>BOP clade</taxon>
        <taxon>Oryzoideae</taxon>
        <taxon>Oryzeae</taxon>
        <taxon>Oryzinae</taxon>
        <taxon>Oryza</taxon>
    </lineage>
</organism>
<dbReference type="AlphaFoldDB" id="J3MIQ8"/>
<feature type="transmembrane region" description="Helical" evidence="6">
    <location>
        <begin position="127"/>
        <end position="144"/>
    </location>
</feature>
<dbReference type="Proteomes" id="UP000006038">
    <property type="component" value="Chromosome 7"/>
</dbReference>
<feature type="domain" description="3-oxo-5-alpha-steroid 4-dehydrogenase C-terminal" evidence="7">
    <location>
        <begin position="64"/>
        <end position="203"/>
    </location>
</feature>
<dbReference type="GO" id="GO:0006629">
    <property type="term" value="P:lipid metabolic process"/>
    <property type="evidence" value="ECO:0007669"/>
    <property type="project" value="InterPro"/>
</dbReference>
<dbReference type="STRING" id="4533.J3MIQ8"/>
<feature type="transmembrane region" description="Helical" evidence="6">
    <location>
        <begin position="92"/>
        <end position="115"/>
    </location>
</feature>
<reference evidence="8" key="2">
    <citation type="submission" date="2013-04" db="UniProtKB">
        <authorList>
            <consortium name="EnsemblPlants"/>
        </authorList>
    </citation>
    <scope>IDENTIFICATION</scope>
</reference>
<protein>
    <recommendedName>
        <fullName evidence="7">3-oxo-5-alpha-steroid 4-dehydrogenase C-terminal domain-containing protein</fullName>
    </recommendedName>
</protein>
<keyword evidence="3 6" id="KW-0812">Transmembrane</keyword>
<dbReference type="PROSITE" id="PS50244">
    <property type="entry name" value="S5A_REDUCTASE"/>
    <property type="match status" value="1"/>
</dbReference>
<sequence>MRAQLLAAALAVHFLKRVLEKIIAQLQRQIFFPMSLSPRSSVAVLFVHQYSGSMPLTTAATISSSYFLITAAMLYAQHLAAGLPDPPVDLDLLYPGVAAFAVGIAGNFYHHFLLSQLRTTTAKTKEYRIPTGGLFALVACPHYLFEIVGFFGFAMIAQTVHALAVAAGAAAYLAGRSCATRRWYESKFEDFPASVKALVPYIL</sequence>
<comment type="subcellular location">
    <subcellularLocation>
        <location evidence="1">Membrane</location>
        <topology evidence="1">Multi-pass membrane protein</topology>
    </subcellularLocation>
</comment>
<dbReference type="InterPro" id="IPR001104">
    <property type="entry name" value="3-oxo-5_a-steroid_4-DH_C"/>
</dbReference>
<name>J3MIQ8_ORYBR</name>
<evidence type="ECO:0000256" key="3">
    <source>
        <dbReference type="ARBA" id="ARBA00022692"/>
    </source>
</evidence>
<dbReference type="Pfam" id="PF02544">
    <property type="entry name" value="Steroid_dh"/>
    <property type="match status" value="1"/>
</dbReference>
<evidence type="ECO:0000313" key="9">
    <source>
        <dbReference type="Proteomes" id="UP000006038"/>
    </source>
</evidence>
<dbReference type="OMA" id="EYSKFWN"/>
<dbReference type="GO" id="GO:0016020">
    <property type="term" value="C:membrane"/>
    <property type="evidence" value="ECO:0007669"/>
    <property type="project" value="UniProtKB-SubCell"/>
</dbReference>
<dbReference type="Gene3D" id="1.20.120.1630">
    <property type="match status" value="1"/>
</dbReference>
<feature type="transmembrane region" description="Helical" evidence="6">
    <location>
        <begin position="150"/>
        <end position="174"/>
    </location>
</feature>
<reference evidence="8" key="1">
    <citation type="journal article" date="2013" name="Nat. Commun.">
        <title>Whole-genome sequencing of Oryza brachyantha reveals mechanisms underlying Oryza genome evolution.</title>
        <authorList>
            <person name="Chen J."/>
            <person name="Huang Q."/>
            <person name="Gao D."/>
            <person name="Wang J."/>
            <person name="Lang Y."/>
            <person name="Liu T."/>
            <person name="Li B."/>
            <person name="Bai Z."/>
            <person name="Luis Goicoechea J."/>
            <person name="Liang C."/>
            <person name="Chen C."/>
            <person name="Zhang W."/>
            <person name="Sun S."/>
            <person name="Liao Y."/>
            <person name="Zhang X."/>
            <person name="Yang L."/>
            <person name="Song C."/>
            <person name="Wang M."/>
            <person name="Shi J."/>
            <person name="Liu G."/>
            <person name="Liu J."/>
            <person name="Zhou H."/>
            <person name="Zhou W."/>
            <person name="Yu Q."/>
            <person name="An N."/>
            <person name="Chen Y."/>
            <person name="Cai Q."/>
            <person name="Wang B."/>
            <person name="Liu B."/>
            <person name="Min J."/>
            <person name="Huang Y."/>
            <person name="Wu H."/>
            <person name="Li Z."/>
            <person name="Zhang Y."/>
            <person name="Yin Y."/>
            <person name="Song W."/>
            <person name="Jiang J."/>
            <person name="Jackson S.A."/>
            <person name="Wing R.A."/>
            <person name="Wang J."/>
            <person name="Chen M."/>
        </authorList>
    </citation>
    <scope>NUCLEOTIDE SEQUENCE [LARGE SCALE GENOMIC DNA]</scope>
    <source>
        <strain evidence="8">cv. IRGC 101232</strain>
    </source>
</reference>
<dbReference type="FunFam" id="1.20.120.1630:FF:000017">
    <property type="entry name" value="3-oxo-5-alpha-steroid 4-dehydrogenase family protein"/>
    <property type="match status" value="1"/>
</dbReference>
<evidence type="ECO:0000256" key="6">
    <source>
        <dbReference type="SAM" id="Phobius"/>
    </source>
</evidence>
<evidence type="ECO:0000256" key="1">
    <source>
        <dbReference type="ARBA" id="ARBA00004141"/>
    </source>
</evidence>
<dbReference type="InterPro" id="IPR039357">
    <property type="entry name" value="SRD5A/TECR"/>
</dbReference>
<comment type="similarity">
    <text evidence="2">Belongs to the steroid 5-alpha reductase family.</text>
</comment>
<dbReference type="EnsemblPlants" id="OB07G12900.1">
    <property type="protein sequence ID" value="OB07G12900.1"/>
    <property type="gene ID" value="OB07G12900"/>
</dbReference>
<dbReference type="PANTHER" id="PTHR10556">
    <property type="entry name" value="3-OXO-5-ALPHA-STEROID 4-DEHYDROGENASE"/>
    <property type="match status" value="1"/>
</dbReference>
<evidence type="ECO:0000313" key="8">
    <source>
        <dbReference type="EnsemblPlants" id="OB07G12900.1"/>
    </source>
</evidence>
<feature type="transmembrane region" description="Helical" evidence="6">
    <location>
        <begin position="59"/>
        <end position="80"/>
    </location>
</feature>
<proteinExistence type="inferred from homology"/>
<dbReference type="Gramene" id="OB07G12900.1">
    <property type="protein sequence ID" value="OB07G12900.1"/>
    <property type="gene ID" value="OB07G12900"/>
</dbReference>
<evidence type="ECO:0000256" key="5">
    <source>
        <dbReference type="ARBA" id="ARBA00023136"/>
    </source>
</evidence>
<dbReference type="PANTHER" id="PTHR10556:SF35">
    <property type="entry name" value="3-OXO-5-ALPHA-STEROID 4-DEHYDROGENASE FAMILY PROTEIN"/>
    <property type="match status" value="1"/>
</dbReference>
<dbReference type="GO" id="GO:0016627">
    <property type="term" value="F:oxidoreductase activity, acting on the CH-CH group of donors"/>
    <property type="evidence" value="ECO:0007669"/>
    <property type="project" value="InterPro"/>
</dbReference>
<dbReference type="HOGENOM" id="CLU_065395_2_0_1"/>
<keyword evidence="4 6" id="KW-1133">Transmembrane helix</keyword>
<keyword evidence="9" id="KW-1185">Reference proteome</keyword>